<dbReference type="SUPFAM" id="SSF53167">
    <property type="entry name" value="Purine and uridine phosphorylases"/>
    <property type="match status" value="1"/>
</dbReference>
<dbReference type="PANTHER" id="PTHR11904">
    <property type="entry name" value="METHYLTHIOADENOSINE/PURINE NUCLEOSIDE PHOSPHORYLASE"/>
    <property type="match status" value="1"/>
</dbReference>
<comment type="catalytic activity">
    <reaction evidence="1">
        <text>a purine D-ribonucleoside + phosphate = a purine nucleobase + alpha-D-ribose 1-phosphate</text>
        <dbReference type="Rhea" id="RHEA:19805"/>
        <dbReference type="ChEBI" id="CHEBI:26386"/>
        <dbReference type="ChEBI" id="CHEBI:43474"/>
        <dbReference type="ChEBI" id="CHEBI:57720"/>
        <dbReference type="ChEBI" id="CHEBI:142355"/>
        <dbReference type="EC" id="2.4.2.1"/>
    </reaction>
</comment>
<comment type="similarity">
    <text evidence="3">Belongs to the PNP/MTAP phosphorylase family.</text>
</comment>
<comment type="function">
    <text evidence="9">The purine nucleoside phosphorylases catalyze the phosphorolytic breakdown of the N-glycosidic bond in the beta-(deoxy)ribonucleoside molecules, with the formation of the corresponding free purine bases and pentose-1-phosphate. Cleaves guanosine and inosine.</text>
</comment>
<dbReference type="EMBL" id="NAJQ01001616">
    <property type="protein sequence ID" value="TKA55847.1"/>
    <property type="molecule type" value="Genomic_DNA"/>
</dbReference>
<protein>
    <recommendedName>
        <fullName evidence="4">purine-nucleoside phosphorylase</fullName>
        <ecNumber evidence="4">2.4.2.1</ecNumber>
    </recommendedName>
    <alternativeName>
        <fullName evidence="8">Inosine phosphorylase</fullName>
    </alternativeName>
    <alternativeName>
        <fullName evidence="7">Inosine-guanosine phosphorylase</fullName>
    </alternativeName>
</protein>
<dbReference type="OrthoDB" id="10261782at2759"/>
<dbReference type="GO" id="GO:0009116">
    <property type="term" value="P:nucleoside metabolic process"/>
    <property type="evidence" value="ECO:0007669"/>
    <property type="project" value="InterPro"/>
</dbReference>
<dbReference type="UniPathway" id="UPA00606"/>
<evidence type="ECO:0000256" key="8">
    <source>
        <dbReference type="ARBA" id="ARBA00033072"/>
    </source>
</evidence>
<dbReference type="EC" id="2.4.2.1" evidence="4"/>
<keyword evidence="12" id="KW-1185">Reference proteome</keyword>
<comment type="caution">
    <text evidence="11">The sequence shown here is derived from an EMBL/GenBank/DDBJ whole genome shotgun (WGS) entry which is preliminary data.</text>
</comment>
<name>A0A4U0W1A9_9PEZI</name>
<dbReference type="CDD" id="cd09009">
    <property type="entry name" value="PNP-EcPNPII_like"/>
    <property type="match status" value="1"/>
</dbReference>
<dbReference type="FunFam" id="3.40.50.1580:FF:000004">
    <property type="entry name" value="Purine nucleoside phosphorylase"/>
    <property type="match status" value="1"/>
</dbReference>
<reference evidence="11 12" key="1">
    <citation type="submission" date="2017-03" db="EMBL/GenBank/DDBJ databases">
        <title>Genomes of endolithic fungi from Antarctica.</title>
        <authorList>
            <person name="Coleine C."/>
            <person name="Masonjones S."/>
            <person name="Stajich J.E."/>
        </authorList>
    </citation>
    <scope>NUCLEOTIDE SEQUENCE [LARGE SCALE GENOMIC DNA]</scope>
    <source>
        <strain evidence="11 12">CCFEE 5184</strain>
    </source>
</reference>
<dbReference type="STRING" id="329884.A0A4U0W1A9"/>
<evidence type="ECO:0000256" key="5">
    <source>
        <dbReference type="ARBA" id="ARBA00022676"/>
    </source>
</evidence>
<evidence type="ECO:0000256" key="9">
    <source>
        <dbReference type="ARBA" id="ARBA00058131"/>
    </source>
</evidence>
<dbReference type="GO" id="GO:0004731">
    <property type="term" value="F:purine-nucleoside phosphorylase activity"/>
    <property type="evidence" value="ECO:0007669"/>
    <property type="project" value="UniProtKB-EC"/>
</dbReference>
<dbReference type="Gene3D" id="3.40.50.1580">
    <property type="entry name" value="Nucleoside phosphorylase domain"/>
    <property type="match status" value="1"/>
</dbReference>
<evidence type="ECO:0000313" key="12">
    <source>
        <dbReference type="Proteomes" id="UP000309340"/>
    </source>
</evidence>
<dbReference type="Pfam" id="PF01048">
    <property type="entry name" value="PNP_UDP_1"/>
    <property type="match status" value="1"/>
</dbReference>
<dbReference type="GO" id="GO:0005737">
    <property type="term" value="C:cytoplasm"/>
    <property type="evidence" value="ECO:0007669"/>
    <property type="project" value="TreeGrafter"/>
</dbReference>
<dbReference type="Proteomes" id="UP000309340">
    <property type="component" value="Unassembled WGS sequence"/>
</dbReference>
<dbReference type="AlphaFoldDB" id="A0A4U0W1A9"/>
<organism evidence="11 12">
    <name type="scientific">Friedmanniomyces simplex</name>
    <dbReference type="NCBI Taxonomy" id="329884"/>
    <lineage>
        <taxon>Eukaryota</taxon>
        <taxon>Fungi</taxon>
        <taxon>Dikarya</taxon>
        <taxon>Ascomycota</taxon>
        <taxon>Pezizomycotina</taxon>
        <taxon>Dothideomycetes</taxon>
        <taxon>Dothideomycetidae</taxon>
        <taxon>Mycosphaerellales</taxon>
        <taxon>Teratosphaeriaceae</taxon>
        <taxon>Friedmanniomyces</taxon>
    </lineage>
</organism>
<keyword evidence="5" id="KW-0328">Glycosyltransferase</keyword>
<evidence type="ECO:0000256" key="7">
    <source>
        <dbReference type="ARBA" id="ARBA00031036"/>
    </source>
</evidence>
<dbReference type="NCBIfam" id="TIGR01697">
    <property type="entry name" value="PNPH-PUNA-XAPA"/>
    <property type="match status" value="1"/>
</dbReference>
<proteinExistence type="inferred from homology"/>
<evidence type="ECO:0000256" key="1">
    <source>
        <dbReference type="ARBA" id="ARBA00000755"/>
    </source>
</evidence>
<dbReference type="InterPro" id="IPR035994">
    <property type="entry name" value="Nucleoside_phosphorylase_sf"/>
</dbReference>
<gene>
    <name evidence="11" type="ORF">B0A55_11718</name>
</gene>
<evidence type="ECO:0000256" key="2">
    <source>
        <dbReference type="ARBA" id="ARBA00005058"/>
    </source>
</evidence>
<comment type="pathway">
    <text evidence="2">Purine metabolism; purine nucleoside salvage.</text>
</comment>
<dbReference type="NCBIfam" id="NF006054">
    <property type="entry name" value="PRK08202.1"/>
    <property type="match status" value="1"/>
</dbReference>
<evidence type="ECO:0000256" key="3">
    <source>
        <dbReference type="ARBA" id="ARBA00006751"/>
    </source>
</evidence>
<evidence type="ECO:0000256" key="6">
    <source>
        <dbReference type="ARBA" id="ARBA00022679"/>
    </source>
</evidence>
<dbReference type="InterPro" id="IPR000845">
    <property type="entry name" value="Nucleoside_phosphorylase_d"/>
</dbReference>
<keyword evidence="6" id="KW-0808">Transferase</keyword>
<evidence type="ECO:0000256" key="4">
    <source>
        <dbReference type="ARBA" id="ARBA00011886"/>
    </source>
</evidence>
<evidence type="ECO:0000259" key="10">
    <source>
        <dbReference type="Pfam" id="PF01048"/>
    </source>
</evidence>
<accession>A0A4U0W1A9</accession>
<sequence>MLHHLASLYHSVTHIHHTLGDAHDEMSTSTFHRAIETVEFLRLKLPAQLAKPRVAIVCGSGLGGLAETVDGKVKEEWAYRDVPGFPVSTVPGHEGKLIFSTMTERQVPVVLLVGRAHFYEGHSMDLVTFATRVCKLLGVETMLLTNAAGGLNPEYSVGDIVCLNDHLNLAGLVGFHPLRGPNEADFGVRFPPLSDAYDISLRQLAHRSWQDLRRQRPSERRMHEGIYAFVAGPSYETRAECRMLRQMGADVVGMSTVPEIIVARHSGMRVLAFSLVTNKAVLEPTVRADEPELQGLSRTELDAYLSRGRANHEEVLEAGRLAAVDMQGLVLRIVASCDRRSFVAQCSGREGIVVA</sequence>
<feature type="domain" description="Nucleoside phosphorylase" evidence="10">
    <location>
        <begin position="53"/>
        <end position="334"/>
    </location>
</feature>
<dbReference type="PANTHER" id="PTHR11904:SF9">
    <property type="entry name" value="PURINE NUCLEOSIDE PHOSPHORYLASE-RELATED"/>
    <property type="match status" value="1"/>
</dbReference>
<dbReference type="InterPro" id="IPR011268">
    <property type="entry name" value="Purine_phosphorylase"/>
</dbReference>
<evidence type="ECO:0000313" key="11">
    <source>
        <dbReference type="EMBL" id="TKA55847.1"/>
    </source>
</evidence>